<dbReference type="AlphaFoldDB" id="A0A5B1CE71"/>
<gene>
    <name evidence="12" type="primary">dnaA_1</name>
    <name evidence="12" type="ORF">LF1_03800</name>
</gene>
<comment type="caution">
    <text evidence="12">The sequence shown here is derived from an EMBL/GenBank/DDBJ whole genome shotgun (WGS) entry which is preliminary data.</text>
</comment>
<name>A0A5B1CE71_9BACT</name>
<dbReference type="Pfam" id="PF08299">
    <property type="entry name" value="Bac_DnaA_C"/>
    <property type="match status" value="1"/>
</dbReference>
<dbReference type="GO" id="GO:0003688">
    <property type="term" value="F:DNA replication origin binding"/>
    <property type="evidence" value="ECO:0007669"/>
    <property type="project" value="TreeGrafter"/>
</dbReference>
<evidence type="ECO:0000256" key="9">
    <source>
        <dbReference type="SAM" id="MobiDB-lite"/>
    </source>
</evidence>
<evidence type="ECO:0000256" key="6">
    <source>
        <dbReference type="ARBA" id="ARBA00023125"/>
    </source>
</evidence>
<dbReference type="InterPro" id="IPR013159">
    <property type="entry name" value="DnaA_C"/>
</dbReference>
<reference evidence="12 13" key="1">
    <citation type="submission" date="2019-08" db="EMBL/GenBank/DDBJ databases">
        <title>Deep-cultivation of Planctomycetes and their phenomic and genomic characterization uncovers novel biology.</title>
        <authorList>
            <person name="Wiegand S."/>
            <person name="Jogler M."/>
            <person name="Boedeker C."/>
            <person name="Pinto D."/>
            <person name="Vollmers J."/>
            <person name="Rivas-Marin E."/>
            <person name="Kohn T."/>
            <person name="Peeters S.H."/>
            <person name="Heuer A."/>
            <person name="Rast P."/>
            <person name="Oberbeckmann S."/>
            <person name="Bunk B."/>
            <person name="Jeske O."/>
            <person name="Meyerdierks A."/>
            <person name="Storesund J.E."/>
            <person name="Kallscheuer N."/>
            <person name="Luecker S."/>
            <person name="Lage O.M."/>
            <person name="Pohl T."/>
            <person name="Merkel B.J."/>
            <person name="Hornburger P."/>
            <person name="Mueller R.-W."/>
            <person name="Bruemmer F."/>
            <person name="Labrenz M."/>
            <person name="Spormann A.M."/>
            <person name="Op Den Camp H."/>
            <person name="Overmann J."/>
            <person name="Amann R."/>
            <person name="Jetten M.S.M."/>
            <person name="Mascher T."/>
            <person name="Medema M.H."/>
            <person name="Devos D.P."/>
            <person name="Kaster A.-K."/>
            <person name="Ovreas L."/>
            <person name="Rohde M."/>
            <person name="Galperin M.Y."/>
            <person name="Jogler C."/>
        </authorList>
    </citation>
    <scope>NUCLEOTIDE SEQUENCE [LARGE SCALE GENOMIC DNA]</scope>
    <source>
        <strain evidence="12 13">LF1</strain>
    </source>
</reference>
<comment type="function">
    <text evidence="7">Plays an essential role in the initiation and regulation of chromosomal replication. ATP-DnaA binds to the origin of replication (oriC) to initiate formation of the DNA replication initiation complex once per cell cycle. Binds the DnaA box (a 9 base pair repeat at the origin) and separates the double-stranded (ds)DNA. Forms a right-handed helical filament on oriC DNA; dsDNA binds to the exterior of the filament while single-stranded (ss)DNA is stabiized in the filament's interior. The ATP-DnaA-oriC complex binds and stabilizes one strand of the AT-rich DNA unwinding element (DUE), permitting loading of DNA polymerase. After initiation quickly degrades to an ADP-DnaA complex that is not apt for DNA replication. Binds acidic phospholipids.</text>
</comment>
<keyword evidence="1" id="KW-0963">Cytoplasm</keyword>
<dbReference type="OrthoDB" id="9807019at2"/>
<dbReference type="PANTHER" id="PTHR30050:SF2">
    <property type="entry name" value="CHROMOSOMAL REPLICATION INITIATOR PROTEIN DNAA"/>
    <property type="match status" value="1"/>
</dbReference>
<evidence type="ECO:0000256" key="4">
    <source>
        <dbReference type="ARBA" id="ARBA00022840"/>
    </source>
</evidence>
<comment type="similarity">
    <text evidence="8">Belongs to the DnaA family.</text>
</comment>
<dbReference type="SUPFAM" id="SSF52540">
    <property type="entry name" value="P-loop containing nucleoside triphosphate hydrolases"/>
    <property type="match status" value="1"/>
</dbReference>
<keyword evidence="6 7" id="KW-0238">DNA-binding</keyword>
<dbReference type="SMART" id="SM00382">
    <property type="entry name" value="AAA"/>
    <property type="match status" value="1"/>
</dbReference>
<evidence type="ECO:0000259" key="10">
    <source>
        <dbReference type="SMART" id="SM00382"/>
    </source>
</evidence>
<evidence type="ECO:0000256" key="8">
    <source>
        <dbReference type="RuleBase" id="RU004227"/>
    </source>
</evidence>
<protein>
    <recommendedName>
        <fullName evidence="7">Chromosomal replication initiator protein DnaA</fullName>
    </recommendedName>
</protein>
<evidence type="ECO:0000259" key="11">
    <source>
        <dbReference type="SMART" id="SM00760"/>
    </source>
</evidence>
<dbReference type="Gene3D" id="3.30.300.180">
    <property type="match status" value="1"/>
</dbReference>
<dbReference type="Pfam" id="PF00308">
    <property type="entry name" value="Bac_DnaA"/>
    <property type="match status" value="1"/>
</dbReference>
<dbReference type="GO" id="GO:0006275">
    <property type="term" value="P:regulation of DNA replication"/>
    <property type="evidence" value="ECO:0007669"/>
    <property type="project" value="InterPro"/>
</dbReference>
<dbReference type="InterPro" id="IPR027417">
    <property type="entry name" value="P-loop_NTPase"/>
</dbReference>
<dbReference type="InterPro" id="IPR003593">
    <property type="entry name" value="AAA+_ATPase"/>
</dbReference>
<dbReference type="GO" id="GO:0005886">
    <property type="term" value="C:plasma membrane"/>
    <property type="evidence" value="ECO:0007669"/>
    <property type="project" value="TreeGrafter"/>
</dbReference>
<dbReference type="PANTHER" id="PTHR30050">
    <property type="entry name" value="CHROMOSOMAL REPLICATION INITIATOR PROTEIN DNAA"/>
    <property type="match status" value="1"/>
</dbReference>
<dbReference type="GO" id="GO:0005524">
    <property type="term" value="F:ATP binding"/>
    <property type="evidence" value="ECO:0007669"/>
    <property type="project" value="UniProtKB-KW"/>
</dbReference>
<evidence type="ECO:0000256" key="3">
    <source>
        <dbReference type="ARBA" id="ARBA00022741"/>
    </source>
</evidence>
<evidence type="ECO:0000313" key="13">
    <source>
        <dbReference type="Proteomes" id="UP000322699"/>
    </source>
</evidence>
<feature type="compositionally biased region" description="Polar residues" evidence="9">
    <location>
        <begin position="214"/>
        <end position="224"/>
    </location>
</feature>
<dbReference type="RefSeq" id="WP_084422505.1">
    <property type="nucleotide sequence ID" value="NZ_LWSK01000026.1"/>
</dbReference>
<keyword evidence="4 7" id="KW-0067">ATP-binding</keyword>
<feature type="domain" description="AAA+ ATPase" evidence="10">
    <location>
        <begin position="262"/>
        <end position="379"/>
    </location>
</feature>
<dbReference type="SUPFAM" id="SSF48295">
    <property type="entry name" value="TrpR-like"/>
    <property type="match status" value="1"/>
</dbReference>
<dbReference type="CDD" id="cd06571">
    <property type="entry name" value="Bac_DnaA_C"/>
    <property type="match status" value="1"/>
</dbReference>
<feature type="region of interest" description="Disordered" evidence="9">
    <location>
        <begin position="154"/>
        <end position="232"/>
    </location>
</feature>
<dbReference type="Proteomes" id="UP000322699">
    <property type="component" value="Unassembled WGS sequence"/>
</dbReference>
<feature type="compositionally biased region" description="Polar residues" evidence="9">
    <location>
        <begin position="167"/>
        <end position="184"/>
    </location>
</feature>
<keyword evidence="3 7" id="KW-0547">Nucleotide-binding</keyword>
<evidence type="ECO:0000256" key="2">
    <source>
        <dbReference type="ARBA" id="ARBA00022705"/>
    </source>
</evidence>
<keyword evidence="2 7" id="KW-0235">DNA replication</keyword>
<dbReference type="GO" id="GO:0006270">
    <property type="term" value="P:DNA replication initiation"/>
    <property type="evidence" value="ECO:0007669"/>
    <property type="project" value="InterPro"/>
</dbReference>
<evidence type="ECO:0000256" key="5">
    <source>
        <dbReference type="ARBA" id="ARBA00023121"/>
    </source>
</evidence>
<dbReference type="InterPro" id="IPR013317">
    <property type="entry name" value="DnaA_dom"/>
</dbReference>
<dbReference type="Gene3D" id="3.40.50.300">
    <property type="entry name" value="P-loop containing nucleotide triphosphate hydrolases"/>
    <property type="match status" value="1"/>
</dbReference>
<dbReference type="Gene3D" id="1.10.1750.10">
    <property type="match status" value="1"/>
</dbReference>
<sequence length="577" mass="62035">MMEVDAHRMSASQGCTDNMDVVQTFTEALTGRIGVDRFRMWFGQNVSFSFQADANAEQNGAEQNGAEQNLDSTVVTRGKLIVAVRGQFAKDRLEKNFLSQLRGAAMQACGTATDVEVCLDQPQAEQVDLPIEGLEAASSATALKKVATKTVARRSNFANNNRRGKTESISSLVSGTTARSAQAKQNRDRNSMASRPAPRRPLPGQLPLPGISEGNGNSNKQETSGGAKKSARDAMTMQTFVAGPSNKLAFTAATMVCETPGVASPLFICGPSGTGKTHLLCSIAHMLRRRHRMRRVVHLSAEQFTNDFIASVSNSGITSFRSRYRDIDALLIDDIQFLGSKKATLRELLYTIETLSAAGRPLIFSGLRSPTEIQGLTSELAGRMAAGLVCPVGPLDQEARKVVLSRLLKERCPAAASDDLLEQLSAVVAGDGRVISGLANSVTLLSRMHGRIPTIDEVRTISGDLLRSSKPVATLSVIESAVCDAFQLPHETLRGASQTRSTTEPRMLAMYLARQMTSSAYAEIARHFGGKSHSTAIAAEKNVNRWLSAGKSIGRGHAAMSTREALDRVENLIRSAS</sequence>
<feature type="domain" description="Chromosomal replication initiator DnaA C-terminal" evidence="11">
    <location>
        <begin position="474"/>
        <end position="543"/>
    </location>
</feature>
<dbReference type="InterPro" id="IPR020591">
    <property type="entry name" value="Chromosome_initiator_DnaA-like"/>
</dbReference>
<dbReference type="InterPro" id="IPR038454">
    <property type="entry name" value="DnaA_N_sf"/>
</dbReference>
<dbReference type="InterPro" id="IPR010921">
    <property type="entry name" value="Trp_repressor/repl_initiator"/>
</dbReference>
<organism evidence="12 13">
    <name type="scientific">Rubripirellula obstinata</name>
    <dbReference type="NCBI Taxonomy" id="406547"/>
    <lineage>
        <taxon>Bacteria</taxon>
        <taxon>Pseudomonadati</taxon>
        <taxon>Planctomycetota</taxon>
        <taxon>Planctomycetia</taxon>
        <taxon>Pirellulales</taxon>
        <taxon>Pirellulaceae</taxon>
        <taxon>Rubripirellula</taxon>
    </lineage>
</organism>
<evidence type="ECO:0000256" key="7">
    <source>
        <dbReference type="RuleBase" id="RU000577"/>
    </source>
</evidence>
<keyword evidence="5" id="KW-0446">Lipid-binding</keyword>
<dbReference type="PRINTS" id="PR00051">
    <property type="entry name" value="DNAA"/>
</dbReference>
<evidence type="ECO:0000313" key="12">
    <source>
        <dbReference type="EMBL" id="KAA1257890.1"/>
    </source>
</evidence>
<dbReference type="EMBL" id="VRLW01000001">
    <property type="protein sequence ID" value="KAA1257890.1"/>
    <property type="molecule type" value="Genomic_DNA"/>
</dbReference>
<proteinExistence type="inferred from homology"/>
<dbReference type="SMART" id="SM00760">
    <property type="entry name" value="Bac_DnaA_C"/>
    <property type="match status" value="1"/>
</dbReference>
<accession>A0A5B1CE71</accession>
<keyword evidence="13" id="KW-1185">Reference proteome</keyword>
<dbReference type="CDD" id="cd00009">
    <property type="entry name" value="AAA"/>
    <property type="match status" value="1"/>
</dbReference>
<evidence type="ECO:0000256" key="1">
    <source>
        <dbReference type="ARBA" id="ARBA00022490"/>
    </source>
</evidence>
<dbReference type="GO" id="GO:0008289">
    <property type="term" value="F:lipid binding"/>
    <property type="evidence" value="ECO:0007669"/>
    <property type="project" value="UniProtKB-KW"/>
</dbReference>